<keyword evidence="2" id="KW-1185">Reference proteome</keyword>
<organism evidence="1 2">
    <name type="scientific">Prunus persica</name>
    <name type="common">Peach</name>
    <name type="synonym">Amygdalus persica</name>
    <dbReference type="NCBI Taxonomy" id="3760"/>
    <lineage>
        <taxon>Eukaryota</taxon>
        <taxon>Viridiplantae</taxon>
        <taxon>Streptophyta</taxon>
        <taxon>Embryophyta</taxon>
        <taxon>Tracheophyta</taxon>
        <taxon>Spermatophyta</taxon>
        <taxon>Magnoliopsida</taxon>
        <taxon>eudicotyledons</taxon>
        <taxon>Gunneridae</taxon>
        <taxon>Pentapetalae</taxon>
        <taxon>rosids</taxon>
        <taxon>fabids</taxon>
        <taxon>Rosales</taxon>
        <taxon>Rosaceae</taxon>
        <taxon>Amygdaloideae</taxon>
        <taxon>Amygdaleae</taxon>
        <taxon>Prunus</taxon>
    </lineage>
</organism>
<evidence type="ECO:0000313" key="1">
    <source>
        <dbReference type="EMBL" id="ONH90711.1"/>
    </source>
</evidence>
<dbReference type="Proteomes" id="UP000006882">
    <property type="component" value="Chromosome G8"/>
</dbReference>
<accession>A0A251MUE1</accession>
<proteinExistence type="predicted"/>
<dbReference type="EMBL" id="CM007658">
    <property type="protein sequence ID" value="ONH90711.1"/>
    <property type="molecule type" value="Genomic_DNA"/>
</dbReference>
<dbReference type="AlphaFoldDB" id="A0A251MUE1"/>
<protein>
    <submittedName>
        <fullName evidence="1">Uncharacterized protein</fullName>
    </submittedName>
</protein>
<name>A0A251MUE1_PRUPE</name>
<gene>
    <name evidence="1" type="ORF">PRUPE_8G070700</name>
</gene>
<evidence type="ECO:0000313" key="2">
    <source>
        <dbReference type="Proteomes" id="UP000006882"/>
    </source>
</evidence>
<dbReference type="Gramene" id="ONH90711">
    <property type="protein sequence ID" value="ONH90711"/>
    <property type="gene ID" value="PRUPE_8G070700"/>
</dbReference>
<sequence length="182" mass="20168">MHLVVALEFDTRDLWVLNVMHAIFYRVLARAGKSFFIFWKRRQMVRSALGSSSYAERQGDLGKALLGPGEALLSGGCTVKTFRESPHHMPKFRINLVTMVRLVFEKGHDLLPQKSGFGNCQALVPRCTRFGGSVLAEPAWSAQGLAQDGRIGLLPLQLPLSIIQLSREDVVVLFGHVLVQGV</sequence>
<reference evidence="1 2" key="1">
    <citation type="journal article" date="2013" name="Nat. Genet.">
        <title>The high-quality draft genome of peach (Prunus persica) identifies unique patterns of genetic diversity, domestication and genome evolution.</title>
        <authorList>
            <consortium name="International Peach Genome Initiative"/>
            <person name="Verde I."/>
            <person name="Abbott A.G."/>
            <person name="Scalabrin S."/>
            <person name="Jung S."/>
            <person name="Shu S."/>
            <person name="Marroni F."/>
            <person name="Zhebentyayeva T."/>
            <person name="Dettori M.T."/>
            <person name="Grimwood J."/>
            <person name="Cattonaro F."/>
            <person name="Zuccolo A."/>
            <person name="Rossini L."/>
            <person name="Jenkins J."/>
            <person name="Vendramin E."/>
            <person name="Meisel L.A."/>
            <person name="Decroocq V."/>
            <person name="Sosinski B."/>
            <person name="Prochnik S."/>
            <person name="Mitros T."/>
            <person name="Policriti A."/>
            <person name="Cipriani G."/>
            <person name="Dondini L."/>
            <person name="Ficklin S."/>
            <person name="Goodstein D.M."/>
            <person name="Xuan P."/>
            <person name="Del Fabbro C."/>
            <person name="Aramini V."/>
            <person name="Copetti D."/>
            <person name="Gonzalez S."/>
            <person name="Horner D.S."/>
            <person name="Falchi R."/>
            <person name="Lucas S."/>
            <person name="Mica E."/>
            <person name="Maldonado J."/>
            <person name="Lazzari B."/>
            <person name="Bielenberg D."/>
            <person name="Pirona R."/>
            <person name="Miculan M."/>
            <person name="Barakat A."/>
            <person name="Testolin R."/>
            <person name="Stella A."/>
            <person name="Tartarini S."/>
            <person name="Tonutti P."/>
            <person name="Arus P."/>
            <person name="Orellana A."/>
            <person name="Wells C."/>
            <person name="Main D."/>
            <person name="Vizzotto G."/>
            <person name="Silva H."/>
            <person name="Salamini F."/>
            <person name="Schmutz J."/>
            <person name="Morgante M."/>
            <person name="Rokhsar D.S."/>
        </authorList>
    </citation>
    <scope>NUCLEOTIDE SEQUENCE [LARGE SCALE GENOMIC DNA]</scope>
    <source>
        <strain evidence="2">cv. Nemared</strain>
    </source>
</reference>